<evidence type="ECO:0000256" key="14">
    <source>
        <dbReference type="SAM" id="SignalP"/>
    </source>
</evidence>
<comment type="cofactor">
    <cofactor evidence="1">
        <name>Zn(2+)</name>
        <dbReference type="ChEBI" id="CHEBI:29105"/>
    </cofactor>
</comment>
<feature type="chain" id="PRO_5036794110" description="Protease 3" evidence="14">
    <location>
        <begin position="19"/>
        <end position="901"/>
    </location>
</feature>
<keyword evidence="6" id="KW-0645">Protease</keyword>
<evidence type="ECO:0000313" key="20">
    <source>
        <dbReference type="Proteomes" id="UP000606935"/>
    </source>
</evidence>
<evidence type="ECO:0000256" key="1">
    <source>
        <dbReference type="ARBA" id="ARBA00001947"/>
    </source>
</evidence>
<dbReference type="GO" id="GO:0004222">
    <property type="term" value="F:metalloendopeptidase activity"/>
    <property type="evidence" value="ECO:0007669"/>
    <property type="project" value="UniProtKB-EC"/>
</dbReference>
<protein>
    <recommendedName>
        <fullName evidence="5">Protease 3</fullName>
        <ecNumber evidence="4">3.4.24.55</ecNumber>
    </recommendedName>
    <alternativeName>
        <fullName evidence="13">Pitrilysin</fullName>
    </alternativeName>
    <alternativeName>
        <fullName evidence="12">Protease III</fullName>
    </alternativeName>
    <alternativeName>
        <fullName evidence="11">Protease pi</fullName>
    </alternativeName>
</protein>
<evidence type="ECO:0000259" key="16">
    <source>
        <dbReference type="Pfam" id="PF05193"/>
    </source>
</evidence>
<evidence type="ECO:0000256" key="12">
    <source>
        <dbReference type="ARBA" id="ARBA00031184"/>
    </source>
</evidence>
<keyword evidence="14" id="KW-0732">Signal</keyword>
<evidence type="ECO:0000259" key="18">
    <source>
        <dbReference type="Pfam" id="PF22456"/>
    </source>
</evidence>
<dbReference type="InterPro" id="IPR011765">
    <property type="entry name" value="Pept_M16_N"/>
</dbReference>
<dbReference type="SUPFAM" id="SSF63411">
    <property type="entry name" value="LuxS/MPP-like metallohydrolase"/>
    <property type="match status" value="4"/>
</dbReference>
<dbReference type="Pfam" id="PF16187">
    <property type="entry name" value="Peptidase_M16_M"/>
    <property type="match status" value="1"/>
</dbReference>
<evidence type="ECO:0000259" key="17">
    <source>
        <dbReference type="Pfam" id="PF16187"/>
    </source>
</evidence>
<evidence type="ECO:0000256" key="13">
    <source>
        <dbReference type="ARBA" id="ARBA00033450"/>
    </source>
</evidence>
<keyword evidence="20" id="KW-1185">Reference proteome</keyword>
<feature type="signal peptide" evidence="14">
    <location>
        <begin position="1"/>
        <end position="18"/>
    </location>
</feature>
<reference evidence="19" key="2">
    <citation type="submission" date="2020-09" db="EMBL/GenBank/DDBJ databases">
        <authorList>
            <person name="Sun Q."/>
            <person name="Zhou Y."/>
        </authorList>
    </citation>
    <scope>NUCLEOTIDE SEQUENCE</scope>
    <source>
        <strain evidence="19">CGMCC 1.7086</strain>
    </source>
</reference>
<dbReference type="Pfam" id="PF22456">
    <property type="entry name" value="PqqF-like_C_4"/>
    <property type="match status" value="1"/>
</dbReference>
<dbReference type="PANTHER" id="PTHR43690">
    <property type="entry name" value="NARDILYSIN"/>
    <property type="match status" value="1"/>
</dbReference>
<gene>
    <name evidence="19" type="ORF">GCM10010982_05310</name>
</gene>
<evidence type="ECO:0000256" key="4">
    <source>
        <dbReference type="ARBA" id="ARBA00012449"/>
    </source>
</evidence>
<sequence length="901" mass="101017">MPKWLVSLALLLPLTACQLSPSVEQKTTIVKGQQDPANYQYLELHNGLKVLLLSDAALSKAYASLTINAGYYQDPEQMPGLAHLYEHMLSKGSKRYPDAAEYKQFLAEQGGRSNASTSAQATNYYFEAAGDAFAPALDRFAWQFIAPILPAELVYKERHAVNAEFSMKFQDAFRRKREAMRTLFNPAHGYRKFSTGNLDTLRDTENLSLHQALLDFGQDYYCSSRMTLVLAGPQSLDELSRQAKEKFTPIEDNCRKTLEAQPAPLITGAPRQIDIKTLRKRQRLSLAFPLLASQASRDGLAAEYTEWLLESYNPDGLEAYLREQGLIQRLSASVSRLDDEHELLTIEFVLTNKGTDQQHTISGATLAYVKMLGEQGGNEATFQVFAKLSQARFNNAPQHVGANEVRRLSKRLQLYPATQVLTQGQIARGFNPEVLTEYWRGIRPDSMLVIREGRKLTSQLIEPIYQTAYARLHVSQTSIPDVQFATPKASPYFAEASSNQPAPNSLQQVLPGLTLWQLPSVKPKDSYTAITLYLDRPSSEPHFSALNGLLEKRLELQLEAVLEMAAAADIQAGVVATSSGLRLQIKGQSGNWLALFDDLLAALETPSLSESAYQQTLTRRINSIEGFKRERLSTQSIRLLEHQLGLASQPEEDVNSLRGMQENDYQAFVANYLTKAQMSLVVYGPVSSTEVEALTGRLQSLRAQIEQPSAISPNWDGQWHTPRQRLMVDGTDSAVRLVLQPKQQQFSDIAMLELFGSMIKAPFFHQLRTLEQLGYTVRANAAKRRGVHYLGYYVQSPVASAAQLTQRITQFNEDFLPSVVALNNEEFTQLKMNLIDALRQQRLNSSAIEADLREQLRYGRPLDWQVKLEEAILHLPLEQFKTQATTLLNAQLKGLLLEAKA</sequence>
<evidence type="ECO:0000256" key="7">
    <source>
        <dbReference type="ARBA" id="ARBA00022723"/>
    </source>
</evidence>
<dbReference type="InterPro" id="IPR011249">
    <property type="entry name" value="Metalloenz_LuxS/M16"/>
</dbReference>
<evidence type="ECO:0000256" key="2">
    <source>
        <dbReference type="ARBA" id="ARBA00002184"/>
    </source>
</evidence>
<evidence type="ECO:0000256" key="3">
    <source>
        <dbReference type="ARBA" id="ARBA00007261"/>
    </source>
</evidence>
<evidence type="ECO:0000256" key="6">
    <source>
        <dbReference type="ARBA" id="ARBA00022670"/>
    </source>
</evidence>
<reference evidence="19" key="1">
    <citation type="journal article" date="2014" name="Int. J. Syst. Evol. Microbiol.">
        <title>Complete genome sequence of Corynebacterium casei LMG S-19264T (=DSM 44701T), isolated from a smear-ripened cheese.</title>
        <authorList>
            <consortium name="US DOE Joint Genome Institute (JGI-PGF)"/>
            <person name="Walter F."/>
            <person name="Albersmeier A."/>
            <person name="Kalinowski J."/>
            <person name="Ruckert C."/>
        </authorList>
    </citation>
    <scope>NUCLEOTIDE SEQUENCE</scope>
    <source>
        <strain evidence="19">CGMCC 1.7086</strain>
    </source>
</reference>
<comment type="caution">
    <text evidence="19">The sequence shown here is derived from an EMBL/GenBank/DDBJ whole genome shotgun (WGS) entry which is preliminary data.</text>
</comment>
<dbReference type="RefSeq" id="WP_188689897.1">
    <property type="nucleotide sequence ID" value="NZ_BMLS01000001.1"/>
</dbReference>
<evidence type="ECO:0000259" key="15">
    <source>
        <dbReference type="Pfam" id="PF00675"/>
    </source>
</evidence>
<accession>A0A917YT40</accession>
<feature type="domain" description="Peptidase M16 middle/third" evidence="17">
    <location>
        <begin position="398"/>
        <end position="644"/>
    </location>
</feature>
<evidence type="ECO:0000256" key="8">
    <source>
        <dbReference type="ARBA" id="ARBA00022801"/>
    </source>
</evidence>
<keyword evidence="8" id="KW-0378">Hydrolase</keyword>
<dbReference type="EMBL" id="BMLS01000001">
    <property type="protein sequence ID" value="GGO64865.1"/>
    <property type="molecule type" value="Genomic_DNA"/>
</dbReference>
<name>A0A917YT40_9ALTE</name>
<dbReference type="Proteomes" id="UP000606935">
    <property type="component" value="Unassembled WGS sequence"/>
</dbReference>
<dbReference type="GO" id="GO:0006508">
    <property type="term" value="P:proteolysis"/>
    <property type="evidence" value="ECO:0007669"/>
    <property type="project" value="UniProtKB-KW"/>
</dbReference>
<feature type="domain" description="Peptidase M16 N-terminal" evidence="15">
    <location>
        <begin position="50"/>
        <end position="166"/>
    </location>
</feature>
<dbReference type="PANTHER" id="PTHR43690:SF18">
    <property type="entry name" value="INSULIN-DEGRADING ENZYME-RELATED"/>
    <property type="match status" value="1"/>
</dbReference>
<dbReference type="FunFam" id="3.30.830.10:FF:000012">
    <property type="entry name" value="Protease 3"/>
    <property type="match status" value="1"/>
</dbReference>
<feature type="domain" description="Peptidase M16 C-terminal" evidence="16">
    <location>
        <begin position="211"/>
        <end position="379"/>
    </location>
</feature>
<feature type="domain" description="Coenzyme PQQ synthesis protein F-like C-terminal lobe" evidence="18">
    <location>
        <begin position="754"/>
        <end position="845"/>
    </location>
</feature>
<evidence type="ECO:0000256" key="11">
    <source>
        <dbReference type="ARBA" id="ARBA00029597"/>
    </source>
</evidence>
<evidence type="ECO:0000256" key="5">
    <source>
        <dbReference type="ARBA" id="ARBA00017565"/>
    </source>
</evidence>
<comment type="function">
    <text evidence="2">Endopeptidase that degrades small peptides of less than 7 kDa, such as glucagon and insulin.</text>
</comment>
<proteinExistence type="inferred from homology"/>
<dbReference type="Pfam" id="PF05193">
    <property type="entry name" value="Peptidase_M16_C"/>
    <property type="match status" value="1"/>
</dbReference>
<dbReference type="InterPro" id="IPR050626">
    <property type="entry name" value="Peptidase_M16"/>
</dbReference>
<keyword evidence="9" id="KW-0862">Zinc</keyword>
<dbReference type="GO" id="GO:0046872">
    <property type="term" value="F:metal ion binding"/>
    <property type="evidence" value="ECO:0007669"/>
    <property type="project" value="UniProtKB-KW"/>
</dbReference>
<evidence type="ECO:0000313" key="19">
    <source>
        <dbReference type="EMBL" id="GGO64865.1"/>
    </source>
</evidence>
<evidence type="ECO:0000256" key="10">
    <source>
        <dbReference type="ARBA" id="ARBA00023049"/>
    </source>
</evidence>
<dbReference type="InterPro" id="IPR054734">
    <property type="entry name" value="PqqF-like_C_4"/>
</dbReference>
<evidence type="ECO:0000256" key="9">
    <source>
        <dbReference type="ARBA" id="ARBA00022833"/>
    </source>
</evidence>
<organism evidence="19 20">
    <name type="scientific">Bowmanella pacifica</name>
    <dbReference type="NCBI Taxonomy" id="502051"/>
    <lineage>
        <taxon>Bacteria</taxon>
        <taxon>Pseudomonadati</taxon>
        <taxon>Pseudomonadota</taxon>
        <taxon>Gammaproteobacteria</taxon>
        <taxon>Alteromonadales</taxon>
        <taxon>Alteromonadaceae</taxon>
        <taxon>Bowmanella</taxon>
    </lineage>
</organism>
<comment type="similarity">
    <text evidence="3">Belongs to the peptidase M16 family.</text>
</comment>
<dbReference type="InterPro" id="IPR007863">
    <property type="entry name" value="Peptidase_M16_C"/>
</dbReference>
<dbReference type="AlphaFoldDB" id="A0A917YT40"/>
<dbReference type="Gene3D" id="3.30.830.10">
    <property type="entry name" value="Metalloenzyme, LuxS/M16 peptidase-like"/>
    <property type="match status" value="4"/>
</dbReference>
<dbReference type="Pfam" id="PF00675">
    <property type="entry name" value="Peptidase_M16"/>
    <property type="match status" value="1"/>
</dbReference>
<dbReference type="EC" id="3.4.24.55" evidence="4"/>
<dbReference type="InterPro" id="IPR032632">
    <property type="entry name" value="Peptidase_M16_M"/>
</dbReference>
<keyword evidence="10" id="KW-0482">Metalloprotease</keyword>
<keyword evidence="7" id="KW-0479">Metal-binding</keyword>